<dbReference type="AlphaFoldDB" id="A0A1M4N284"/>
<reference evidence="3" key="1">
    <citation type="submission" date="2016-09" db="EMBL/GenBank/DDBJ databases">
        <authorList>
            <person name="Wibberg D."/>
        </authorList>
    </citation>
    <scope>NUCLEOTIDE SEQUENCE [LARGE SCALE GENOMIC DNA]</scope>
</reference>
<evidence type="ECO:0000313" key="2">
    <source>
        <dbReference type="EMBL" id="SCM68941.1"/>
    </source>
</evidence>
<name>A0A1M4N284_9RHOB</name>
<dbReference type="InterPro" id="IPR052716">
    <property type="entry name" value="MOSC_domain"/>
</dbReference>
<proteinExistence type="predicted"/>
<dbReference type="Proteomes" id="UP000184085">
    <property type="component" value="Unassembled WGS sequence"/>
</dbReference>
<dbReference type="EMBL" id="FMJB01000061">
    <property type="protein sequence ID" value="SCM68941.1"/>
    <property type="molecule type" value="Genomic_DNA"/>
</dbReference>
<accession>A0A1M4N284</accession>
<dbReference type="PROSITE" id="PS51340">
    <property type="entry name" value="MOSC"/>
    <property type="match status" value="1"/>
</dbReference>
<evidence type="ECO:0000313" key="3">
    <source>
        <dbReference type="Proteomes" id="UP000184085"/>
    </source>
</evidence>
<dbReference type="PANTHER" id="PTHR36930">
    <property type="entry name" value="METAL-SULFUR CLUSTER BIOSYNTHESIS PROTEINS YUAD-RELATED"/>
    <property type="match status" value="1"/>
</dbReference>
<sequence length="244" mass="27158">MARVTDLFRHPIKGLGGEAITETALHKDRPLPHDRQWAILQEGQRDTGTWQRRGTFGHVARGPRLAPTRTAVDGSAITVTHPDLPPLRFEPGLDDQRLLEWLTPIWGDALQPPTSLIPAPVTGMTDANYPSVSIMSRASLAALQDAAEQLVDPRRFRGNIWIEDLPPWAENNWTNRTLRIGTAEATIIEPIIRCRAIEANPETGVFDANLIKTLKGHWDHVYFGVNARVTKPGEVRLGDTLEVL</sequence>
<organism evidence="2 3">
    <name type="scientific">Donghicola eburneus</name>
    <dbReference type="NCBI Taxonomy" id="393278"/>
    <lineage>
        <taxon>Bacteria</taxon>
        <taxon>Pseudomonadati</taxon>
        <taxon>Pseudomonadota</taxon>
        <taxon>Alphaproteobacteria</taxon>
        <taxon>Rhodobacterales</taxon>
        <taxon>Roseobacteraceae</taxon>
        <taxon>Donghicola</taxon>
    </lineage>
</organism>
<dbReference type="Gene3D" id="2.40.33.20">
    <property type="entry name" value="PK beta-barrel domain-like"/>
    <property type="match status" value="1"/>
</dbReference>
<dbReference type="InterPro" id="IPR005302">
    <property type="entry name" value="MoCF_Sase_C"/>
</dbReference>
<dbReference type="PANTHER" id="PTHR36930:SF1">
    <property type="entry name" value="MOSC DOMAIN-CONTAINING PROTEIN"/>
    <property type="match status" value="1"/>
</dbReference>
<dbReference type="InterPro" id="IPR011037">
    <property type="entry name" value="Pyrv_Knase-like_insert_dom_sf"/>
</dbReference>
<dbReference type="SUPFAM" id="SSF50800">
    <property type="entry name" value="PK beta-barrel domain-like"/>
    <property type="match status" value="1"/>
</dbReference>
<dbReference type="GO" id="GO:0003824">
    <property type="term" value="F:catalytic activity"/>
    <property type="evidence" value="ECO:0007669"/>
    <property type="project" value="InterPro"/>
</dbReference>
<dbReference type="GO" id="GO:0030170">
    <property type="term" value="F:pyridoxal phosphate binding"/>
    <property type="evidence" value="ECO:0007669"/>
    <property type="project" value="InterPro"/>
</dbReference>
<dbReference type="InterPro" id="IPR005303">
    <property type="entry name" value="MOCOS_middle"/>
</dbReference>
<dbReference type="Pfam" id="PF03473">
    <property type="entry name" value="MOSC"/>
    <property type="match status" value="1"/>
</dbReference>
<gene>
    <name evidence="2" type="ORF">KARMA_3172</name>
</gene>
<dbReference type="Pfam" id="PF03476">
    <property type="entry name" value="MOSC_N"/>
    <property type="match status" value="1"/>
</dbReference>
<evidence type="ECO:0000259" key="1">
    <source>
        <dbReference type="PROSITE" id="PS51340"/>
    </source>
</evidence>
<feature type="domain" description="MOSC" evidence="1">
    <location>
        <begin position="91"/>
        <end position="244"/>
    </location>
</feature>
<protein>
    <recommendedName>
        <fullName evidence="1">MOSC domain-containing protein</fullName>
    </recommendedName>
</protein>
<dbReference type="RefSeq" id="WP_072708001.1">
    <property type="nucleotide sequence ID" value="NZ_FMJB01000061.1"/>
</dbReference>
<keyword evidence="3" id="KW-1185">Reference proteome</keyword>
<dbReference type="GO" id="GO:0030151">
    <property type="term" value="F:molybdenum ion binding"/>
    <property type="evidence" value="ECO:0007669"/>
    <property type="project" value="InterPro"/>
</dbReference>